<evidence type="ECO:0000259" key="6">
    <source>
        <dbReference type="Pfam" id="PF16212"/>
    </source>
</evidence>
<dbReference type="GO" id="GO:0046872">
    <property type="term" value="F:metal ion binding"/>
    <property type="evidence" value="ECO:0007669"/>
    <property type="project" value="UniProtKB-KW"/>
</dbReference>
<evidence type="ECO:0000256" key="3">
    <source>
        <dbReference type="ARBA" id="ARBA00022842"/>
    </source>
</evidence>
<dbReference type="WBParaSite" id="maker-unitig_42515-snap-gene-0.1-mRNA-1">
    <property type="protein sequence ID" value="maker-unitig_42515-snap-gene-0.1-mRNA-1"/>
    <property type="gene ID" value="maker-unitig_42515-snap-gene-0.1"/>
</dbReference>
<name>A0A1I8FQE5_9PLAT</name>
<evidence type="ECO:0000256" key="1">
    <source>
        <dbReference type="ARBA" id="ARBA00004141"/>
    </source>
</evidence>
<feature type="region of interest" description="Disordered" evidence="4">
    <location>
        <begin position="173"/>
        <end position="212"/>
    </location>
</feature>
<evidence type="ECO:0000256" key="5">
    <source>
        <dbReference type="SAM" id="Phobius"/>
    </source>
</evidence>
<dbReference type="Pfam" id="PF16212">
    <property type="entry name" value="PhoLip_ATPase_C"/>
    <property type="match status" value="1"/>
</dbReference>
<dbReference type="InterPro" id="IPR032630">
    <property type="entry name" value="P_typ_ATPase_c"/>
</dbReference>
<proteinExistence type="predicted"/>
<reference evidence="8" key="1">
    <citation type="submission" date="2016-11" db="UniProtKB">
        <authorList>
            <consortium name="WormBaseParasite"/>
        </authorList>
    </citation>
    <scope>IDENTIFICATION</scope>
</reference>
<keyword evidence="3" id="KW-0460">Magnesium</keyword>
<dbReference type="GO" id="GO:0000166">
    <property type="term" value="F:nucleotide binding"/>
    <property type="evidence" value="ECO:0007669"/>
    <property type="project" value="InterPro"/>
</dbReference>
<dbReference type="GO" id="GO:0045332">
    <property type="term" value="P:phospholipid translocation"/>
    <property type="evidence" value="ECO:0007669"/>
    <property type="project" value="TreeGrafter"/>
</dbReference>
<dbReference type="Proteomes" id="UP000095280">
    <property type="component" value="Unplaced"/>
</dbReference>
<dbReference type="GO" id="GO:0005886">
    <property type="term" value="C:plasma membrane"/>
    <property type="evidence" value="ECO:0007669"/>
    <property type="project" value="TreeGrafter"/>
</dbReference>
<dbReference type="Gene3D" id="3.40.1110.10">
    <property type="entry name" value="Calcium-transporting ATPase, cytoplasmic domain N"/>
    <property type="match status" value="1"/>
</dbReference>
<keyword evidence="5" id="KW-1133">Transmembrane helix</keyword>
<keyword evidence="2" id="KW-0479">Metal-binding</keyword>
<dbReference type="GO" id="GO:0140326">
    <property type="term" value="F:ATPase-coupled intramembrane lipid transporter activity"/>
    <property type="evidence" value="ECO:0007669"/>
    <property type="project" value="TreeGrafter"/>
</dbReference>
<keyword evidence="7" id="KW-1185">Reference proteome</keyword>
<keyword evidence="5" id="KW-0472">Membrane</keyword>
<accession>A0A1I8FQE5</accession>
<dbReference type="PANTHER" id="PTHR24092">
    <property type="entry name" value="PROBABLE PHOSPHOLIPID-TRANSPORTING ATPASE"/>
    <property type="match status" value="1"/>
</dbReference>
<feature type="transmembrane region" description="Helical" evidence="5">
    <location>
        <begin position="379"/>
        <end position="398"/>
    </location>
</feature>
<evidence type="ECO:0000313" key="7">
    <source>
        <dbReference type="Proteomes" id="UP000095280"/>
    </source>
</evidence>
<dbReference type="AlphaFoldDB" id="A0A1I8FQE5"/>
<dbReference type="SUPFAM" id="SSF81660">
    <property type="entry name" value="Metal cation-transporting ATPase, ATP-binding domain N"/>
    <property type="match status" value="1"/>
</dbReference>
<keyword evidence="5" id="KW-0812">Transmembrane</keyword>
<evidence type="ECO:0000256" key="2">
    <source>
        <dbReference type="ARBA" id="ARBA00022723"/>
    </source>
</evidence>
<comment type="subcellular location">
    <subcellularLocation>
        <location evidence="1">Membrane</location>
        <topology evidence="1">Multi-pass membrane protein</topology>
    </subcellularLocation>
</comment>
<protein>
    <submittedName>
        <fullName evidence="8">PhoLip_ATPase_C domain-containing protein</fullName>
    </submittedName>
</protein>
<feature type="domain" description="P-type ATPase C-terminal" evidence="6">
    <location>
        <begin position="372"/>
        <end position="436"/>
    </location>
</feature>
<organism evidence="7 8">
    <name type="scientific">Macrostomum lignano</name>
    <dbReference type="NCBI Taxonomy" id="282301"/>
    <lineage>
        <taxon>Eukaryota</taxon>
        <taxon>Metazoa</taxon>
        <taxon>Spiralia</taxon>
        <taxon>Lophotrochozoa</taxon>
        <taxon>Platyhelminthes</taxon>
        <taxon>Rhabditophora</taxon>
        <taxon>Macrostomorpha</taxon>
        <taxon>Macrostomida</taxon>
        <taxon>Macrostomidae</taxon>
        <taxon>Macrostomum</taxon>
    </lineage>
</organism>
<feature type="transmembrane region" description="Helical" evidence="5">
    <location>
        <begin position="596"/>
        <end position="613"/>
    </location>
</feature>
<evidence type="ECO:0000313" key="8">
    <source>
        <dbReference type="WBParaSite" id="maker-unitig_42515-snap-gene-0.1-mRNA-1"/>
    </source>
</evidence>
<evidence type="ECO:0000256" key="4">
    <source>
        <dbReference type="SAM" id="MobiDB-lite"/>
    </source>
</evidence>
<sequence>GMPAWPGRVYGEVDTNAETGRPAVQIRRRRHRQLVRDGRRRPAELDLFLTVLAVVCHTLITAKAARLVLDYQLQSPDEAALVVAGQVGGYEFGGSQLDTFGCECCVVPRCSKWTTFVTSGLLGQERVYKTLAKFEFTSDRKRMSMVGAVPGWPPFGCFMKGADSAIYFAPGQRAPRSGHHRPHGEIRRGRTAHALHSNRRESSRADGSSWRPSTSGLATITWSCWAPQPSRTSCSAVGVPATINDLLLAGIRIWRAHWRQAGDGHQHRLLLRLLQSGMEVRTLTGSGLDDVRSKVAALQSWVGGLEGSSKEPALVVEARSPGLGAAGRSCGAEFLEVCLPVPHGDLPAESAPSRSPTWSDTRVPPPTTLWPEFRSFKKLLFVHGCLELPTAVTIVILFSFYKNLTLYITSFWFAMALCFPAKSCSRSLTQVLYNVFLHRGHAVSPWASLTVPARRRTACATRSCTRRPAGRGAYNLRCSRLWMLNDRALSQPGHLGQRATYFGFVALSANLSIRMLARTSQRGVLWDFDWAHVSRSANFWFLVLLAPLLALTRDLAWTAYRPRPAPRLKCAGGHRRWEKLQSGSVQRAAQKYLQEVIGLGLLMLWTIAVQHIIDSLRLRNPHFSN</sequence>
<dbReference type="InterPro" id="IPR023299">
    <property type="entry name" value="ATPase_P-typ_cyto_dom_N"/>
</dbReference>